<dbReference type="AlphaFoldDB" id="A0A4Y8ZPN5"/>
<keyword evidence="1" id="KW-0472">Membrane</keyword>
<feature type="transmembrane region" description="Helical" evidence="1">
    <location>
        <begin position="119"/>
        <end position="134"/>
    </location>
</feature>
<feature type="transmembrane region" description="Helical" evidence="1">
    <location>
        <begin position="146"/>
        <end position="170"/>
    </location>
</feature>
<dbReference type="Pfam" id="PF04235">
    <property type="entry name" value="DUF418"/>
    <property type="match status" value="1"/>
</dbReference>
<gene>
    <name evidence="3" type="ORF">E2493_12055</name>
</gene>
<dbReference type="InterPro" id="IPR007349">
    <property type="entry name" value="DUF418"/>
</dbReference>
<evidence type="ECO:0000313" key="3">
    <source>
        <dbReference type="EMBL" id="TFI57924.1"/>
    </source>
</evidence>
<reference evidence="3 4" key="1">
    <citation type="submission" date="2019-03" db="EMBL/GenBank/DDBJ databases">
        <title>Genome sequence of Sphingomonas sp. 17J27-24.</title>
        <authorList>
            <person name="Kim M."/>
            <person name="Maeng S."/>
            <person name="Sathiyaraj S."/>
        </authorList>
    </citation>
    <scope>NUCLEOTIDE SEQUENCE [LARGE SCALE GENOMIC DNA]</scope>
    <source>
        <strain evidence="3 4">17J27-24</strain>
    </source>
</reference>
<dbReference type="OrthoDB" id="9807744at2"/>
<sequence length="419" mass="45769">MSSDAFARIRTLDVLRGVAVLGILTMNIVEFALPPQAYDNPAAYGSPSAADYAAWAASFVLFDGKMRGLFSFLFGGSMLLVIERADARGEPSAAIHYRRMLWLGVIGLAHFYLIWRGDILFEYAVAGAAAWFFHQMEVRQLIRFGLAFLLVDLLLQAMSSAGYFAAAAAATAPGAPTEMVKQAWILENSYGRPDPNILAETLALYRGSYGDIVGYRWHVQGSDPIDGILLFGWEAIGYMLLGMAALRSGFLAGTWPDRAYRRVAAWSLGLTIAVQAGFAAWLLETHFPPALVFGLVEAASQIVRPPMVVGWAALIILLTRGGGGALGERLAAAGRAAFSNYLGTSIVMTGLFYGYGLGLYGHLGRAQLWLIVLSAWAVMLLWSKPWLDRFAYGPFEWVWRSLARGALQPLRRPRRTTAA</sequence>
<organism evidence="3 4">
    <name type="scientific">Sphingomonas parva</name>
    <dbReference type="NCBI Taxonomy" id="2555898"/>
    <lineage>
        <taxon>Bacteria</taxon>
        <taxon>Pseudomonadati</taxon>
        <taxon>Pseudomonadota</taxon>
        <taxon>Alphaproteobacteria</taxon>
        <taxon>Sphingomonadales</taxon>
        <taxon>Sphingomonadaceae</taxon>
        <taxon>Sphingomonas</taxon>
    </lineage>
</organism>
<keyword evidence="4" id="KW-1185">Reference proteome</keyword>
<proteinExistence type="predicted"/>
<dbReference type="EMBL" id="SPDV01000021">
    <property type="protein sequence ID" value="TFI57924.1"/>
    <property type="molecule type" value="Genomic_DNA"/>
</dbReference>
<feature type="transmembrane region" description="Helical" evidence="1">
    <location>
        <begin position="12"/>
        <end position="33"/>
    </location>
</feature>
<keyword evidence="1" id="KW-1133">Transmembrane helix</keyword>
<feature type="transmembrane region" description="Helical" evidence="1">
    <location>
        <begin position="340"/>
        <end position="360"/>
    </location>
</feature>
<feature type="transmembrane region" description="Helical" evidence="1">
    <location>
        <begin position="302"/>
        <end position="319"/>
    </location>
</feature>
<accession>A0A4Y8ZPN5</accession>
<feature type="domain" description="DUF418" evidence="2">
    <location>
        <begin position="246"/>
        <end position="405"/>
    </location>
</feature>
<evidence type="ECO:0000256" key="1">
    <source>
        <dbReference type="SAM" id="Phobius"/>
    </source>
</evidence>
<evidence type="ECO:0000313" key="4">
    <source>
        <dbReference type="Proteomes" id="UP000298213"/>
    </source>
</evidence>
<dbReference type="Proteomes" id="UP000298213">
    <property type="component" value="Unassembled WGS sequence"/>
</dbReference>
<name>A0A4Y8ZPN5_9SPHN</name>
<comment type="caution">
    <text evidence="3">The sequence shown here is derived from an EMBL/GenBank/DDBJ whole genome shotgun (WGS) entry which is preliminary data.</text>
</comment>
<evidence type="ECO:0000259" key="2">
    <source>
        <dbReference type="Pfam" id="PF04235"/>
    </source>
</evidence>
<feature type="transmembrane region" description="Helical" evidence="1">
    <location>
        <begin position="228"/>
        <end position="251"/>
    </location>
</feature>
<dbReference type="RefSeq" id="WP_135087097.1">
    <property type="nucleotide sequence ID" value="NZ_SPDV01000021.1"/>
</dbReference>
<protein>
    <submittedName>
        <fullName evidence="3">DUF418 domain-containing protein</fullName>
    </submittedName>
</protein>
<keyword evidence="1" id="KW-0812">Transmembrane</keyword>
<dbReference type="InterPro" id="IPR052529">
    <property type="entry name" value="Bact_Transport_Assoc"/>
</dbReference>
<dbReference type="PANTHER" id="PTHR30590">
    <property type="entry name" value="INNER MEMBRANE PROTEIN"/>
    <property type="match status" value="1"/>
</dbReference>
<feature type="transmembrane region" description="Helical" evidence="1">
    <location>
        <begin position="263"/>
        <end position="282"/>
    </location>
</feature>
<feature type="transmembrane region" description="Helical" evidence="1">
    <location>
        <begin position="366"/>
        <end position="382"/>
    </location>
</feature>
<dbReference type="PANTHER" id="PTHR30590:SF2">
    <property type="entry name" value="INNER MEMBRANE PROTEIN"/>
    <property type="match status" value="1"/>
</dbReference>